<dbReference type="SMART" id="SM00387">
    <property type="entry name" value="HATPase_c"/>
    <property type="match status" value="1"/>
</dbReference>
<dbReference type="Gene3D" id="3.30.565.10">
    <property type="entry name" value="Histidine kinase-like ATPase, C-terminal domain"/>
    <property type="match status" value="1"/>
</dbReference>
<accession>A0A239KP98</accession>
<dbReference type="InterPro" id="IPR008207">
    <property type="entry name" value="Sig_transdc_His_kin_Hpt_dom"/>
</dbReference>
<keyword evidence="10" id="KW-0547">Nucleotide-binding</keyword>
<dbReference type="FunFam" id="3.30.565.10:FF:000010">
    <property type="entry name" value="Sensor histidine kinase RcsC"/>
    <property type="match status" value="1"/>
</dbReference>
<dbReference type="Pfam" id="PF00512">
    <property type="entry name" value="HisKA"/>
    <property type="match status" value="1"/>
</dbReference>
<dbReference type="Gene3D" id="3.40.190.10">
    <property type="entry name" value="Periplasmic binding protein-like II"/>
    <property type="match status" value="4"/>
</dbReference>
<dbReference type="Pfam" id="PF01627">
    <property type="entry name" value="Hpt"/>
    <property type="match status" value="1"/>
</dbReference>
<dbReference type="PROSITE" id="PS50894">
    <property type="entry name" value="HPT"/>
    <property type="match status" value="1"/>
</dbReference>
<dbReference type="CDD" id="cd16922">
    <property type="entry name" value="HATPase_EvgS-ArcB-TorS-like"/>
    <property type="match status" value="1"/>
</dbReference>
<evidence type="ECO:0000256" key="1">
    <source>
        <dbReference type="ARBA" id="ARBA00000085"/>
    </source>
</evidence>
<protein>
    <recommendedName>
        <fullName evidence="3">histidine kinase</fullName>
        <ecNumber evidence="3">2.7.13.3</ecNumber>
    </recommendedName>
</protein>
<dbReference type="Pfam" id="PF00072">
    <property type="entry name" value="Response_reg"/>
    <property type="match status" value="1"/>
</dbReference>
<keyword evidence="11 23" id="KW-0418">Kinase</keyword>
<dbReference type="SMART" id="SM00388">
    <property type="entry name" value="HisKA"/>
    <property type="match status" value="1"/>
</dbReference>
<dbReference type="EMBL" id="FZOL01000028">
    <property type="protein sequence ID" value="SNT19895.1"/>
    <property type="molecule type" value="Genomic_DNA"/>
</dbReference>
<dbReference type="Proteomes" id="UP000198407">
    <property type="component" value="Unassembled WGS sequence"/>
</dbReference>
<dbReference type="PANTHER" id="PTHR43047">
    <property type="entry name" value="TWO-COMPONENT HISTIDINE PROTEIN KINASE"/>
    <property type="match status" value="1"/>
</dbReference>
<dbReference type="GO" id="GO:0000155">
    <property type="term" value="F:phosphorelay sensor kinase activity"/>
    <property type="evidence" value="ECO:0007669"/>
    <property type="project" value="InterPro"/>
</dbReference>
<feature type="coiled-coil region" evidence="18">
    <location>
        <begin position="572"/>
        <end position="602"/>
    </location>
</feature>
<feature type="modified residue" description="Phosphohistidine" evidence="16">
    <location>
        <position position="1027"/>
    </location>
</feature>
<dbReference type="InterPro" id="IPR049870">
    <property type="entry name" value="BvgS-like_periplasmic1"/>
</dbReference>
<evidence type="ECO:0000256" key="15">
    <source>
        <dbReference type="ARBA" id="ARBA00023136"/>
    </source>
</evidence>
<dbReference type="PRINTS" id="PR00344">
    <property type="entry name" value="BCTRLSENSOR"/>
</dbReference>
<evidence type="ECO:0000256" key="7">
    <source>
        <dbReference type="ARBA" id="ARBA00022679"/>
    </source>
</evidence>
<dbReference type="OrthoDB" id="9797243at2"/>
<evidence type="ECO:0000256" key="13">
    <source>
        <dbReference type="ARBA" id="ARBA00022989"/>
    </source>
</evidence>
<dbReference type="CDD" id="cd00082">
    <property type="entry name" value="HisKA"/>
    <property type="match status" value="1"/>
</dbReference>
<evidence type="ECO:0000313" key="23">
    <source>
        <dbReference type="EMBL" id="SNT19895.1"/>
    </source>
</evidence>
<evidence type="ECO:0000256" key="10">
    <source>
        <dbReference type="ARBA" id="ARBA00022741"/>
    </source>
</evidence>
<organism evidence="23 24">
    <name type="scientific">Pseudomonas japonica</name>
    <dbReference type="NCBI Taxonomy" id="256466"/>
    <lineage>
        <taxon>Bacteria</taxon>
        <taxon>Pseudomonadati</taxon>
        <taxon>Pseudomonadota</taxon>
        <taxon>Gammaproteobacteria</taxon>
        <taxon>Pseudomonadales</taxon>
        <taxon>Pseudomonadaceae</taxon>
        <taxon>Pseudomonas</taxon>
    </lineage>
</organism>
<keyword evidence="12" id="KW-0067">ATP-binding</keyword>
<evidence type="ECO:0000256" key="8">
    <source>
        <dbReference type="ARBA" id="ARBA00022692"/>
    </source>
</evidence>
<evidence type="ECO:0000259" key="20">
    <source>
        <dbReference type="PROSITE" id="PS50109"/>
    </source>
</evidence>
<evidence type="ECO:0000256" key="17">
    <source>
        <dbReference type="PROSITE-ProRule" id="PRU00169"/>
    </source>
</evidence>
<feature type="domain" description="Response regulatory" evidence="21">
    <location>
        <begin position="849"/>
        <end position="967"/>
    </location>
</feature>
<keyword evidence="24" id="KW-1185">Reference proteome</keyword>
<keyword evidence="6 17" id="KW-0597">Phosphoprotein</keyword>
<evidence type="ECO:0000256" key="3">
    <source>
        <dbReference type="ARBA" id="ARBA00012438"/>
    </source>
</evidence>
<evidence type="ECO:0000256" key="16">
    <source>
        <dbReference type="PROSITE-ProRule" id="PRU00110"/>
    </source>
</evidence>
<evidence type="ECO:0000256" key="2">
    <source>
        <dbReference type="ARBA" id="ARBA00004429"/>
    </source>
</evidence>
<keyword evidence="18" id="KW-0175">Coiled coil</keyword>
<name>A0A239KP98_9PSED</name>
<dbReference type="PROSITE" id="PS50109">
    <property type="entry name" value="HIS_KIN"/>
    <property type="match status" value="1"/>
</dbReference>
<dbReference type="InterPro" id="IPR004358">
    <property type="entry name" value="Sig_transdc_His_kin-like_C"/>
</dbReference>
<dbReference type="Gene3D" id="1.20.120.160">
    <property type="entry name" value="HPT domain"/>
    <property type="match status" value="1"/>
</dbReference>
<evidence type="ECO:0000256" key="12">
    <source>
        <dbReference type="ARBA" id="ARBA00022840"/>
    </source>
</evidence>
<dbReference type="InterPro" id="IPR036641">
    <property type="entry name" value="HPT_dom_sf"/>
</dbReference>
<dbReference type="Gene3D" id="1.10.287.130">
    <property type="match status" value="1"/>
</dbReference>
<feature type="domain" description="HPt" evidence="22">
    <location>
        <begin position="988"/>
        <end position="1082"/>
    </location>
</feature>
<keyword evidence="8" id="KW-0812">Transmembrane</keyword>
<dbReference type="InterPro" id="IPR011006">
    <property type="entry name" value="CheY-like_superfamily"/>
</dbReference>
<sequence>MNLHLLAACGIGGLLLLSAPAPGTAQEAARRELLGRSLSSSAPPALSHADRRWLEHRKVLRLGTSAPDYPPFDINVSQHDYEGLSADYAGLIGEQLKIAVEVRHYPSRGQAIQALQRGEIDLLGSANGYEGANTELLLSLPYADDQAIVATPLGKPRHPDDDLAGARLAMVDHYLPVERIRQAYPRATLQLYASSMAALSALTQGDADAFIGDAISSDYLIGNHYRDSVQIAWYVKALRSSFSFALEHDNTTLLRVVDQALASLSESDRINVARRWSSGLNSPLLNRGVLDLNAAEQAWIRQHPEVRVVINKYFAPLTFLDDKQQFRGITADLLEQISLRTGLQFQIIEADSVARMIHLVESGEAELIGALPYGGERARTLDFTRPYLTTPRVLVTSTHPQAPDTAEALKGKRLALIRGTPFSDTLRREHPGIELVEVDDPLALMEYVAQGRADAAISSQINAAYFISRLFKDRLRIAALLDDSPATAAFATARGNDVLHAILDKTLLSIEPDEMTQLANRWRTNALISDNPWRNYRGLVLQILLVAGLAIAAVVLWNRYLRRLIGQRETAEQALQRQLKISEGLLDELRQAKEQADSANHAKSSFLATMSHEIRTPMNAVIGLLELALKDAAQGRVDQPSLQVAFDSASGLLELIGDVLDIARIESGHMALAPQPTDLHALIRGTAQVFESSARLKGLALRLELPAPTRPLAVDPLRLRQVLANLLSNALKFTELGEVRVSLRLEAEGDGARLELSVDDSGIGISAADQARLFSPFVQAGQQTPRQGTGLGLVISRTLCELMGGALRLRSEPGHGTRATVSLHLPWAGSLPATPPDAAETPANTASLKILVVDDYPANLMLLDKQLVLLGHRVSQAGDGAAALQLWRDGDFDVLITDCNMPGMDGHELTRAVRTEETGERRRCLILGLTANAQAEERERCLASGMDDCLFKPIGLGALRSHLGGLAVASSDDSGFDLNELRHLTRDDPRMVERLLAQLAESTEEDLASLRALGPASPRPALKALAHRIRGGMKMLKARGLVAHCDALEQGCAGNVGDQELQVLKARLEKSLEQLLKRLELR</sequence>
<dbReference type="STRING" id="1215104.GCA_000730585_00994"/>
<evidence type="ECO:0000256" key="11">
    <source>
        <dbReference type="ARBA" id="ARBA00022777"/>
    </source>
</evidence>
<dbReference type="GO" id="GO:0005524">
    <property type="term" value="F:ATP binding"/>
    <property type="evidence" value="ECO:0007669"/>
    <property type="project" value="UniProtKB-KW"/>
</dbReference>
<dbReference type="GO" id="GO:0009927">
    <property type="term" value="F:histidine phosphotransfer kinase activity"/>
    <property type="evidence" value="ECO:0007669"/>
    <property type="project" value="TreeGrafter"/>
</dbReference>
<feature type="chain" id="PRO_5011287511" description="histidine kinase" evidence="19">
    <location>
        <begin position="26"/>
        <end position="1082"/>
    </location>
</feature>
<dbReference type="SUPFAM" id="SSF47226">
    <property type="entry name" value="Histidine-containing phosphotransfer domain, HPT domain"/>
    <property type="match status" value="1"/>
</dbReference>
<feature type="signal peptide" evidence="19">
    <location>
        <begin position="1"/>
        <end position="25"/>
    </location>
</feature>
<dbReference type="InterPro" id="IPR001789">
    <property type="entry name" value="Sig_transdc_resp-reg_receiver"/>
</dbReference>
<dbReference type="SMART" id="SM00448">
    <property type="entry name" value="REC"/>
    <property type="match status" value="1"/>
</dbReference>
<dbReference type="InterPro" id="IPR005467">
    <property type="entry name" value="His_kinase_dom"/>
</dbReference>
<dbReference type="SUPFAM" id="SSF52172">
    <property type="entry name" value="CheY-like"/>
    <property type="match status" value="1"/>
</dbReference>
<dbReference type="EC" id="2.7.13.3" evidence="3"/>
<keyword evidence="5" id="KW-0997">Cell inner membrane</keyword>
<dbReference type="PROSITE" id="PS50110">
    <property type="entry name" value="RESPONSE_REGULATORY"/>
    <property type="match status" value="1"/>
</dbReference>
<evidence type="ECO:0000313" key="24">
    <source>
        <dbReference type="Proteomes" id="UP000198407"/>
    </source>
</evidence>
<comment type="catalytic activity">
    <reaction evidence="1">
        <text>ATP + protein L-histidine = ADP + protein N-phospho-L-histidine.</text>
        <dbReference type="EC" id="2.7.13.3"/>
    </reaction>
</comment>
<dbReference type="SMART" id="SM00062">
    <property type="entry name" value="PBPb"/>
    <property type="match status" value="2"/>
</dbReference>
<feature type="domain" description="Histidine kinase" evidence="20">
    <location>
        <begin position="609"/>
        <end position="827"/>
    </location>
</feature>
<evidence type="ECO:0000256" key="9">
    <source>
        <dbReference type="ARBA" id="ARBA00022729"/>
    </source>
</evidence>
<evidence type="ECO:0000256" key="4">
    <source>
        <dbReference type="ARBA" id="ARBA00022475"/>
    </source>
</evidence>
<dbReference type="SUPFAM" id="SSF47384">
    <property type="entry name" value="Homodimeric domain of signal transducing histidine kinase"/>
    <property type="match status" value="1"/>
</dbReference>
<dbReference type="SUPFAM" id="SSF55874">
    <property type="entry name" value="ATPase domain of HSP90 chaperone/DNA topoisomerase II/histidine kinase"/>
    <property type="match status" value="1"/>
</dbReference>
<dbReference type="AlphaFoldDB" id="A0A239KP98"/>
<dbReference type="InterPro" id="IPR036890">
    <property type="entry name" value="HATPase_C_sf"/>
</dbReference>
<keyword evidence="9 19" id="KW-0732">Signal</keyword>
<dbReference type="GO" id="GO:0005886">
    <property type="term" value="C:plasma membrane"/>
    <property type="evidence" value="ECO:0007669"/>
    <property type="project" value="UniProtKB-SubCell"/>
</dbReference>
<comment type="subcellular location">
    <subcellularLocation>
        <location evidence="2">Cell inner membrane</location>
        <topology evidence="2">Multi-pass membrane protein</topology>
    </subcellularLocation>
</comment>
<keyword evidence="7" id="KW-0808">Transferase</keyword>
<evidence type="ECO:0000259" key="21">
    <source>
        <dbReference type="PROSITE" id="PS50110"/>
    </source>
</evidence>
<dbReference type="Pfam" id="PF00497">
    <property type="entry name" value="SBP_bac_3"/>
    <property type="match status" value="2"/>
</dbReference>
<evidence type="ECO:0000256" key="5">
    <source>
        <dbReference type="ARBA" id="ARBA00022519"/>
    </source>
</evidence>
<dbReference type="CDD" id="cd13705">
    <property type="entry name" value="PBP2_BvgS_D1"/>
    <property type="match status" value="1"/>
</dbReference>
<dbReference type="InterPro" id="IPR036097">
    <property type="entry name" value="HisK_dim/P_sf"/>
</dbReference>
<evidence type="ECO:0000259" key="22">
    <source>
        <dbReference type="PROSITE" id="PS50894"/>
    </source>
</evidence>
<keyword evidence="4" id="KW-1003">Cell membrane</keyword>
<dbReference type="Gene3D" id="3.40.50.2300">
    <property type="match status" value="1"/>
</dbReference>
<dbReference type="PANTHER" id="PTHR43047:SF72">
    <property type="entry name" value="OSMOSENSING HISTIDINE PROTEIN KINASE SLN1"/>
    <property type="match status" value="1"/>
</dbReference>
<reference evidence="24" key="1">
    <citation type="submission" date="2017-06" db="EMBL/GenBank/DDBJ databases">
        <authorList>
            <person name="Varghese N."/>
            <person name="Submissions S."/>
        </authorList>
    </citation>
    <scope>NUCLEOTIDE SEQUENCE [LARGE SCALE GENOMIC DNA]</scope>
    <source>
        <strain evidence="24">DSM 22348</strain>
    </source>
</reference>
<evidence type="ECO:0000256" key="6">
    <source>
        <dbReference type="ARBA" id="ARBA00022553"/>
    </source>
</evidence>
<gene>
    <name evidence="23" type="ORF">SAMN05444352_12837</name>
</gene>
<dbReference type="InterPro" id="IPR049871">
    <property type="entry name" value="BvgS-like_periplasmic2"/>
</dbReference>
<dbReference type="InterPro" id="IPR003594">
    <property type="entry name" value="HATPase_dom"/>
</dbReference>
<keyword evidence="14" id="KW-0902">Two-component regulatory system</keyword>
<proteinExistence type="predicted"/>
<evidence type="ECO:0000256" key="18">
    <source>
        <dbReference type="SAM" id="Coils"/>
    </source>
</evidence>
<dbReference type="InterPro" id="IPR001638">
    <property type="entry name" value="Solute-binding_3/MltF_N"/>
</dbReference>
<evidence type="ECO:0000256" key="14">
    <source>
        <dbReference type="ARBA" id="ARBA00023012"/>
    </source>
</evidence>
<dbReference type="InterPro" id="IPR003661">
    <property type="entry name" value="HisK_dim/P_dom"/>
</dbReference>
<dbReference type="CDD" id="cd17546">
    <property type="entry name" value="REC_hyHK_CKI1_RcsC-like"/>
    <property type="match status" value="1"/>
</dbReference>
<dbReference type="CDD" id="cd13707">
    <property type="entry name" value="PBP2_BvgS_D2"/>
    <property type="match status" value="1"/>
</dbReference>
<dbReference type="SUPFAM" id="SSF53850">
    <property type="entry name" value="Periplasmic binding protein-like II"/>
    <property type="match status" value="2"/>
</dbReference>
<keyword evidence="13" id="KW-1133">Transmembrane helix</keyword>
<feature type="modified residue" description="4-aspartylphosphate" evidence="17">
    <location>
        <position position="898"/>
    </location>
</feature>
<keyword evidence="15" id="KW-0472">Membrane</keyword>
<dbReference type="RefSeq" id="WP_042128646.1">
    <property type="nucleotide sequence ID" value="NZ_FZOL01000028.1"/>
</dbReference>
<evidence type="ECO:0000256" key="19">
    <source>
        <dbReference type="SAM" id="SignalP"/>
    </source>
</evidence>
<dbReference type="Pfam" id="PF02518">
    <property type="entry name" value="HATPase_c"/>
    <property type="match status" value="1"/>
</dbReference>